<dbReference type="AlphaFoldDB" id="M6BVC1"/>
<organism evidence="1 2">
    <name type="scientific">Leptospira borgpetersenii serovar Hardjo-bovis str. Sponselee</name>
    <dbReference type="NCBI Taxonomy" id="1303729"/>
    <lineage>
        <taxon>Bacteria</taxon>
        <taxon>Pseudomonadati</taxon>
        <taxon>Spirochaetota</taxon>
        <taxon>Spirochaetia</taxon>
        <taxon>Leptospirales</taxon>
        <taxon>Leptospiraceae</taxon>
        <taxon>Leptospira</taxon>
    </lineage>
</organism>
<dbReference type="Proteomes" id="UP000011873">
    <property type="component" value="Unassembled WGS sequence"/>
</dbReference>
<evidence type="ECO:0000313" key="1">
    <source>
        <dbReference type="EMBL" id="EMJ80338.1"/>
    </source>
</evidence>
<proteinExistence type="predicted"/>
<dbReference type="EMBL" id="ANMU01000109">
    <property type="protein sequence ID" value="EMJ80338.1"/>
    <property type="molecule type" value="Genomic_DNA"/>
</dbReference>
<name>M6BVC1_LEPBO</name>
<reference evidence="1 2" key="1">
    <citation type="submission" date="2013-01" db="EMBL/GenBank/DDBJ databases">
        <authorList>
            <person name="Harkins D.M."/>
            <person name="Durkin A.S."/>
            <person name="Brinkac L.M."/>
            <person name="Haft D.H."/>
            <person name="Selengut J.D."/>
            <person name="Sanka R."/>
            <person name="DePew J."/>
            <person name="Purushe J."/>
            <person name="Galloway R.L."/>
            <person name="Vinetz J.M."/>
            <person name="Sutton G.G."/>
            <person name="Nierman W.C."/>
            <person name="Fouts D.E."/>
        </authorList>
    </citation>
    <scope>NUCLEOTIDE SEQUENCE [LARGE SCALE GENOMIC DNA]</scope>
    <source>
        <strain evidence="1 2">Sponselee CDC</strain>
    </source>
</reference>
<accession>M6BVC1</accession>
<evidence type="ECO:0000313" key="2">
    <source>
        <dbReference type="Proteomes" id="UP000011873"/>
    </source>
</evidence>
<gene>
    <name evidence="1" type="ORF">LEP1GSC016_1115</name>
</gene>
<comment type="caution">
    <text evidence="1">The sequence shown here is derived from an EMBL/GenBank/DDBJ whole genome shotgun (WGS) entry which is preliminary data.</text>
</comment>
<protein>
    <submittedName>
        <fullName evidence="1">Uncharacterized protein</fullName>
    </submittedName>
</protein>
<sequence>MLKKSVYEFQNIFKFYNDRLESKNLQKIDPKHILNFGNPQEKIANTTNSVPSSVRIIIFLG</sequence>